<keyword evidence="4" id="KW-0328">Glycosyltransferase</keyword>
<dbReference type="EMBL" id="MZGV01000009">
    <property type="protein sequence ID" value="OPJ63381.1"/>
    <property type="molecule type" value="Genomic_DNA"/>
</dbReference>
<dbReference type="GO" id="GO:0103011">
    <property type="term" value="F:mannosylfructose-phosphate synthase activity"/>
    <property type="evidence" value="ECO:0007669"/>
    <property type="project" value="UniProtKB-EC"/>
</dbReference>
<dbReference type="EC" id="2.4.1.246" evidence="4"/>
<keyword evidence="1 4" id="KW-0808">Transferase</keyword>
<dbReference type="RefSeq" id="WP_079422587.1">
    <property type="nucleotide sequence ID" value="NZ_MZGV01000009.1"/>
</dbReference>
<accession>A0A1V4ITM1</accession>
<dbReference type="InterPro" id="IPR001296">
    <property type="entry name" value="Glyco_trans_1"/>
</dbReference>
<organism evidence="4 5">
    <name type="scientific">Clostridium oryzae</name>
    <dbReference type="NCBI Taxonomy" id="1450648"/>
    <lineage>
        <taxon>Bacteria</taxon>
        <taxon>Bacillati</taxon>
        <taxon>Bacillota</taxon>
        <taxon>Clostridia</taxon>
        <taxon>Eubacteriales</taxon>
        <taxon>Clostridiaceae</taxon>
        <taxon>Clostridium</taxon>
    </lineage>
</organism>
<evidence type="ECO:0000313" key="4">
    <source>
        <dbReference type="EMBL" id="OPJ63381.1"/>
    </source>
</evidence>
<gene>
    <name evidence="4" type="primary">mfpsA</name>
    <name evidence="4" type="ORF">CLORY_11630</name>
</gene>
<dbReference type="InterPro" id="IPR028098">
    <property type="entry name" value="Glyco_trans_4-like_N"/>
</dbReference>
<dbReference type="FunFam" id="3.40.50.2000:FF:000119">
    <property type="entry name" value="Glycosyl transferase group 1"/>
    <property type="match status" value="1"/>
</dbReference>
<dbReference type="AlphaFoldDB" id="A0A1V4ITM1"/>
<dbReference type="GO" id="GO:0009103">
    <property type="term" value="P:lipopolysaccharide biosynthetic process"/>
    <property type="evidence" value="ECO:0007669"/>
    <property type="project" value="TreeGrafter"/>
</dbReference>
<reference evidence="4 5" key="1">
    <citation type="submission" date="2017-03" db="EMBL/GenBank/DDBJ databases">
        <title>Genome sequence of Clostridium oryzae DSM 28571.</title>
        <authorList>
            <person name="Poehlein A."/>
            <person name="Daniel R."/>
        </authorList>
    </citation>
    <scope>NUCLEOTIDE SEQUENCE [LARGE SCALE GENOMIC DNA]</scope>
    <source>
        <strain evidence="4 5">DSM 28571</strain>
    </source>
</reference>
<dbReference type="Pfam" id="PF00534">
    <property type="entry name" value="Glycos_transf_1"/>
    <property type="match status" value="1"/>
</dbReference>
<dbReference type="STRING" id="1450648.CLORY_11630"/>
<dbReference type="PANTHER" id="PTHR46401:SF2">
    <property type="entry name" value="GLYCOSYLTRANSFERASE WBBK-RELATED"/>
    <property type="match status" value="1"/>
</dbReference>
<dbReference type="CDD" id="cd03809">
    <property type="entry name" value="GT4_MtfB-like"/>
    <property type="match status" value="1"/>
</dbReference>
<feature type="domain" description="Glycosyl transferase family 1" evidence="2">
    <location>
        <begin position="194"/>
        <end position="350"/>
    </location>
</feature>
<dbReference type="Proteomes" id="UP000190080">
    <property type="component" value="Unassembled WGS sequence"/>
</dbReference>
<protein>
    <submittedName>
        <fullName evidence="4">Mannosylfructose-phosphate synthase</fullName>
        <ecNumber evidence="4">2.4.1.246</ecNumber>
    </submittedName>
</protein>
<proteinExistence type="predicted"/>
<dbReference type="Pfam" id="PF13439">
    <property type="entry name" value="Glyco_transf_4"/>
    <property type="match status" value="1"/>
</dbReference>
<comment type="caution">
    <text evidence="4">The sequence shown here is derived from an EMBL/GenBank/DDBJ whole genome shotgun (WGS) entry which is preliminary data.</text>
</comment>
<evidence type="ECO:0000259" key="3">
    <source>
        <dbReference type="Pfam" id="PF13439"/>
    </source>
</evidence>
<name>A0A1V4ITM1_9CLOT</name>
<dbReference type="OrthoDB" id="9797829at2"/>
<evidence type="ECO:0000256" key="1">
    <source>
        <dbReference type="ARBA" id="ARBA00022679"/>
    </source>
</evidence>
<dbReference type="SUPFAM" id="SSF53756">
    <property type="entry name" value="UDP-Glycosyltransferase/glycogen phosphorylase"/>
    <property type="match status" value="1"/>
</dbReference>
<evidence type="ECO:0000313" key="5">
    <source>
        <dbReference type="Proteomes" id="UP000190080"/>
    </source>
</evidence>
<feature type="domain" description="Glycosyltransferase subfamily 4-like N-terminal" evidence="3">
    <location>
        <begin position="17"/>
        <end position="168"/>
    </location>
</feature>
<keyword evidence="5" id="KW-1185">Reference proteome</keyword>
<sequence>MRIGLDGRAAKWYRGTGIGNYTYQLISAINSIDNCNDYLLFAPEDSDLDINFSKHFTVRNITENNTDNFWDSINIPNILLNNEVEIYHIPQNGIGMPNSKECPFIITLHDIIPYRLPDTVGKSYLKIFLEQMPDIIERCDGIITVSEYSKNDIIEEFNFPRDKIFVTYLAAESIYKPIDKNKSRDIIKHLYGIDYPFILYVGGFSPRKNIVGLIEAFSKFSVKNSEFKLVIAGKKGISHTLYKEKAEALGIEDKVVFPGFISMEHLPYLYNASDLFVYPSFYEGFGLPPIEAMSCGVPVVTSNTTSIPEIVGDNAFLINPSDIDQLSSALDVMINDEIIRKDFISRGIKRAGELSWYNTAVQTLSAYKSITN</sequence>
<evidence type="ECO:0000259" key="2">
    <source>
        <dbReference type="Pfam" id="PF00534"/>
    </source>
</evidence>
<dbReference type="PANTHER" id="PTHR46401">
    <property type="entry name" value="GLYCOSYLTRANSFERASE WBBK-RELATED"/>
    <property type="match status" value="1"/>
</dbReference>
<dbReference type="Gene3D" id="3.40.50.2000">
    <property type="entry name" value="Glycogen Phosphorylase B"/>
    <property type="match status" value="2"/>
</dbReference>